<comment type="caution">
    <text evidence="14">The sequence shown here is derived from an EMBL/GenBank/DDBJ whole genome shotgun (WGS) entry which is preliminary data.</text>
</comment>
<dbReference type="InterPro" id="IPR050330">
    <property type="entry name" value="Bact_OuterMem_StrucFunc"/>
</dbReference>
<dbReference type="InterPro" id="IPR011250">
    <property type="entry name" value="OMP/PagP_B-barrel"/>
</dbReference>
<protein>
    <submittedName>
        <fullName evidence="14">OmpA family protein</fullName>
    </submittedName>
</protein>
<dbReference type="Gene3D" id="3.30.1330.60">
    <property type="entry name" value="OmpA-like domain"/>
    <property type="match status" value="1"/>
</dbReference>
<gene>
    <name evidence="14" type="ORF">H9777_03240</name>
</gene>
<dbReference type="Pfam" id="PF00691">
    <property type="entry name" value="OmpA"/>
    <property type="match status" value="1"/>
</dbReference>
<evidence type="ECO:0000256" key="10">
    <source>
        <dbReference type="PROSITE-ProRule" id="PRU00473"/>
    </source>
</evidence>
<dbReference type="InterPro" id="IPR006665">
    <property type="entry name" value="OmpA-like"/>
</dbReference>
<dbReference type="GO" id="GO:0030247">
    <property type="term" value="F:polysaccharide binding"/>
    <property type="evidence" value="ECO:0007669"/>
    <property type="project" value="UniProtKB-ARBA"/>
</dbReference>
<feature type="region of interest" description="Disordered" evidence="11">
    <location>
        <begin position="233"/>
        <end position="255"/>
    </location>
</feature>
<keyword evidence="7" id="KW-0998">Cell outer membrane</keyword>
<dbReference type="EMBL" id="JAHLFW010000034">
    <property type="protein sequence ID" value="MBU3837332.1"/>
    <property type="molecule type" value="Genomic_DNA"/>
</dbReference>
<name>A0A948TA15_9BACT</name>
<keyword evidence="3" id="KW-1134">Transmembrane beta strand</keyword>
<keyword evidence="8" id="KW-0873">Pyrrolidone carboxylic acid</keyword>
<accession>A0A948TA15</accession>
<comment type="similarity">
    <text evidence="2">Belongs to the outer membrane OOP (TC 1.B.6) superfamily.</text>
</comment>
<dbReference type="GO" id="GO:0015288">
    <property type="term" value="F:porin activity"/>
    <property type="evidence" value="ECO:0007669"/>
    <property type="project" value="UniProtKB-ARBA"/>
</dbReference>
<dbReference type="CDD" id="cd07185">
    <property type="entry name" value="OmpA_C-like"/>
    <property type="match status" value="1"/>
</dbReference>
<keyword evidence="10" id="KW-0472">Membrane</keyword>
<evidence type="ECO:0000313" key="15">
    <source>
        <dbReference type="Proteomes" id="UP000783796"/>
    </source>
</evidence>
<comment type="subcellular location">
    <subcellularLocation>
        <location evidence="1">Cell outer membrane</location>
        <topology evidence="1">Multi-pass membrane protein</topology>
    </subcellularLocation>
</comment>
<evidence type="ECO:0000256" key="2">
    <source>
        <dbReference type="ARBA" id="ARBA00009961"/>
    </source>
</evidence>
<feature type="domain" description="OmpA-like" evidence="13">
    <location>
        <begin position="261"/>
        <end position="371"/>
    </location>
</feature>
<comment type="function">
    <text evidence="9">May have porin activity and function in peptidoglycan binding.</text>
</comment>
<feature type="compositionally biased region" description="Pro residues" evidence="11">
    <location>
        <begin position="234"/>
        <end position="245"/>
    </location>
</feature>
<evidence type="ECO:0000256" key="6">
    <source>
        <dbReference type="ARBA" id="ARBA00023157"/>
    </source>
</evidence>
<organism evidence="14 15">
    <name type="scientific">Candidatus Phocaeicola faecigallinarum</name>
    <dbReference type="NCBI Taxonomy" id="2838732"/>
    <lineage>
        <taxon>Bacteria</taxon>
        <taxon>Pseudomonadati</taxon>
        <taxon>Bacteroidota</taxon>
        <taxon>Bacteroidia</taxon>
        <taxon>Bacteroidales</taxon>
        <taxon>Bacteroidaceae</taxon>
        <taxon>Phocaeicola</taxon>
    </lineage>
</organism>
<evidence type="ECO:0000256" key="9">
    <source>
        <dbReference type="ARBA" id="ARBA00057459"/>
    </source>
</evidence>
<reference evidence="14" key="1">
    <citation type="journal article" date="2021" name="PeerJ">
        <title>Extensive microbial diversity within the chicken gut microbiome revealed by metagenomics and culture.</title>
        <authorList>
            <person name="Gilroy R."/>
            <person name="Ravi A."/>
            <person name="Getino M."/>
            <person name="Pursley I."/>
            <person name="Horton D.L."/>
            <person name="Alikhan N.F."/>
            <person name="Baker D."/>
            <person name="Gharbi K."/>
            <person name="Hall N."/>
            <person name="Watson M."/>
            <person name="Adriaenssens E.M."/>
            <person name="Foster-Nyarko E."/>
            <person name="Jarju S."/>
            <person name="Secka A."/>
            <person name="Antonio M."/>
            <person name="Oren A."/>
            <person name="Chaudhuri R.R."/>
            <person name="La Ragione R."/>
            <person name="Hildebrand F."/>
            <person name="Pallen M.J."/>
        </authorList>
    </citation>
    <scope>NUCLEOTIDE SEQUENCE</scope>
    <source>
        <strain evidence="14">G4-2901</strain>
    </source>
</reference>
<dbReference type="Gene3D" id="2.40.160.20">
    <property type="match status" value="1"/>
</dbReference>
<dbReference type="PROSITE" id="PS51123">
    <property type="entry name" value="OMPA_2"/>
    <property type="match status" value="1"/>
</dbReference>
<evidence type="ECO:0000256" key="1">
    <source>
        <dbReference type="ARBA" id="ARBA00004571"/>
    </source>
</evidence>
<dbReference type="InterPro" id="IPR036737">
    <property type="entry name" value="OmpA-like_sf"/>
</dbReference>
<dbReference type="FunFam" id="3.30.1330.60:FF:000006">
    <property type="entry name" value="Outer membrane protein OmpA"/>
    <property type="match status" value="1"/>
</dbReference>
<reference evidence="14" key="2">
    <citation type="submission" date="2021-04" db="EMBL/GenBank/DDBJ databases">
        <authorList>
            <person name="Gilroy R."/>
        </authorList>
    </citation>
    <scope>NUCLEOTIDE SEQUENCE</scope>
    <source>
        <strain evidence="14">G4-2901</strain>
    </source>
</reference>
<evidence type="ECO:0000256" key="11">
    <source>
        <dbReference type="SAM" id="MobiDB-lite"/>
    </source>
</evidence>
<keyword evidence="6" id="KW-1015">Disulfide bond</keyword>
<dbReference type="AlphaFoldDB" id="A0A948TA15"/>
<feature type="signal peptide" evidence="12">
    <location>
        <begin position="1"/>
        <end position="20"/>
    </location>
</feature>
<dbReference type="GO" id="GO:0009279">
    <property type="term" value="C:cell outer membrane"/>
    <property type="evidence" value="ECO:0007669"/>
    <property type="project" value="UniProtKB-SubCell"/>
</dbReference>
<evidence type="ECO:0000259" key="13">
    <source>
        <dbReference type="PROSITE" id="PS51123"/>
    </source>
</evidence>
<dbReference type="SUPFAM" id="SSF103088">
    <property type="entry name" value="OmpA-like"/>
    <property type="match status" value="1"/>
</dbReference>
<evidence type="ECO:0000256" key="7">
    <source>
        <dbReference type="ARBA" id="ARBA00023237"/>
    </source>
</evidence>
<evidence type="ECO:0000256" key="12">
    <source>
        <dbReference type="SAM" id="SignalP"/>
    </source>
</evidence>
<dbReference type="InterPro" id="IPR027385">
    <property type="entry name" value="Beta-barrel_OMP"/>
</dbReference>
<feature type="chain" id="PRO_5037300433" evidence="12">
    <location>
        <begin position="21"/>
        <end position="371"/>
    </location>
</feature>
<dbReference type="Proteomes" id="UP000783796">
    <property type="component" value="Unassembled WGS sequence"/>
</dbReference>
<evidence type="ECO:0000256" key="5">
    <source>
        <dbReference type="ARBA" id="ARBA00022729"/>
    </source>
</evidence>
<evidence type="ECO:0000256" key="3">
    <source>
        <dbReference type="ARBA" id="ARBA00022452"/>
    </source>
</evidence>
<evidence type="ECO:0000256" key="4">
    <source>
        <dbReference type="ARBA" id="ARBA00022692"/>
    </source>
</evidence>
<sequence>MKTRSLFTAVLLSLSSFAVAQSGATDVEKKSEFQPHWYMQIQAGASHTVGEASFGDLISPAAGIYGGYQFTPLWGLRAGITGWQSKGAWANPLTIYKYNYLQGNIDATLDLGNLFGGYKCSRIVNPYIFAGIGLNGAFNNDEAVALNNQGYKLAYLWDKSKFNVAGRAGLGLNFRLSEKVLFNIEANANVLSDKYNSKKAGNADWQFNLLGGFTFKFGKSCKKAEPVVYEQPAPVQPAPVQPAPAPVEEKKEEPAPTPVAVKEEVKPMTQNIFFAISSSDIRESENSKIASLVEYMKENPSSKVTVCGYADKQTGNTRFNKSLSKKRAESVADRLKSEGISAERITVDYKGDTEQPFSTMEQNRVSICIAQ</sequence>
<dbReference type="PANTHER" id="PTHR30329">
    <property type="entry name" value="STATOR ELEMENT OF FLAGELLAR MOTOR COMPLEX"/>
    <property type="match status" value="1"/>
</dbReference>
<keyword evidence="4" id="KW-0812">Transmembrane</keyword>
<evidence type="ECO:0000256" key="8">
    <source>
        <dbReference type="ARBA" id="ARBA00023283"/>
    </source>
</evidence>
<dbReference type="PANTHER" id="PTHR30329:SF21">
    <property type="entry name" value="LIPOPROTEIN YIAD-RELATED"/>
    <property type="match status" value="1"/>
</dbReference>
<evidence type="ECO:0000313" key="14">
    <source>
        <dbReference type="EMBL" id="MBU3837332.1"/>
    </source>
</evidence>
<dbReference type="Pfam" id="PF13505">
    <property type="entry name" value="OMP_b-brl"/>
    <property type="match status" value="1"/>
</dbReference>
<keyword evidence="5 12" id="KW-0732">Signal</keyword>
<proteinExistence type="inferred from homology"/>
<dbReference type="SUPFAM" id="SSF56925">
    <property type="entry name" value="OMPA-like"/>
    <property type="match status" value="1"/>
</dbReference>